<proteinExistence type="predicted"/>
<evidence type="ECO:0008006" key="3">
    <source>
        <dbReference type="Google" id="ProtNLM"/>
    </source>
</evidence>
<evidence type="ECO:0000313" key="2">
    <source>
        <dbReference type="Proteomes" id="UP001205185"/>
    </source>
</evidence>
<dbReference type="RefSeq" id="WP_253887999.1">
    <property type="nucleotide sequence ID" value="NZ_BAAAVB010000014.1"/>
</dbReference>
<gene>
    <name evidence="1" type="ORF">LV75_003558</name>
</gene>
<organism evidence="1 2">
    <name type="scientific">Actinokineospora diospyrosa</name>
    <dbReference type="NCBI Taxonomy" id="103728"/>
    <lineage>
        <taxon>Bacteria</taxon>
        <taxon>Bacillati</taxon>
        <taxon>Actinomycetota</taxon>
        <taxon>Actinomycetes</taxon>
        <taxon>Pseudonocardiales</taxon>
        <taxon>Pseudonocardiaceae</taxon>
        <taxon>Actinokineospora</taxon>
    </lineage>
</organism>
<keyword evidence="2" id="KW-1185">Reference proteome</keyword>
<dbReference type="EMBL" id="JAMTCO010000008">
    <property type="protein sequence ID" value="MCP2271046.1"/>
    <property type="molecule type" value="Genomic_DNA"/>
</dbReference>
<reference evidence="1 2" key="1">
    <citation type="submission" date="2022-06" db="EMBL/GenBank/DDBJ databases">
        <title>Genomic Encyclopedia of Archaeal and Bacterial Type Strains, Phase II (KMG-II): from individual species to whole genera.</title>
        <authorList>
            <person name="Goeker M."/>
        </authorList>
    </citation>
    <scope>NUCLEOTIDE SEQUENCE [LARGE SCALE GENOMIC DNA]</scope>
    <source>
        <strain evidence="1 2">DSM 44255</strain>
    </source>
</reference>
<accession>A0ABT1IEH8</accession>
<comment type="caution">
    <text evidence="1">The sequence shown here is derived from an EMBL/GenBank/DDBJ whole genome shotgun (WGS) entry which is preliminary data.</text>
</comment>
<name>A0ABT1IEH8_9PSEU</name>
<protein>
    <recommendedName>
        <fullName evidence="3">Barstar (Barnase inhibitor)</fullName>
    </recommendedName>
</protein>
<dbReference type="Proteomes" id="UP001205185">
    <property type="component" value="Unassembled WGS sequence"/>
</dbReference>
<evidence type="ECO:0000313" key="1">
    <source>
        <dbReference type="EMBL" id="MCP2271046.1"/>
    </source>
</evidence>
<sequence>MIDLRTAPDREYFAVVATHLGMFIGRSSYAGATAFLDGYDSAARRLGGTLLDGFREWLMARRGHECNHAWPGVVLHLALPEGWTNSADLPPEAETRAITVLFELLDEFLAERESS</sequence>